<evidence type="ECO:0000313" key="3">
    <source>
        <dbReference type="Proteomes" id="UP000289152"/>
    </source>
</evidence>
<sequence length="259" mass="28766">MSFRMILNLVLSLFFLSSILVTARPTLSNAALLKRGLPPKPPLRRYNATATRHYLPKRSTDNNVYLRASPIVNTKRDLSEKEMKERAGTPFDTVSYLYFDTSTLHMGLTINPSDATPLYITGTGEEQDVSFVRQGITTFYIDTSYQGGKDFIGNMEPGIGFSIYFGISETATPIQYGTDNQVFIWTIPSTLPGSAGLTYHNIDRTKTTNAKFFVVTSSNPDTGSYSNVLGAALQQSDFSDYYTATAQQVDLTWVTSVYD</sequence>
<organism evidence="2 3">
    <name type="scientific">Tremella mesenterica</name>
    <name type="common">Jelly fungus</name>
    <dbReference type="NCBI Taxonomy" id="5217"/>
    <lineage>
        <taxon>Eukaryota</taxon>
        <taxon>Fungi</taxon>
        <taxon>Dikarya</taxon>
        <taxon>Basidiomycota</taxon>
        <taxon>Agaricomycotina</taxon>
        <taxon>Tremellomycetes</taxon>
        <taxon>Tremellales</taxon>
        <taxon>Tremellaceae</taxon>
        <taxon>Tremella</taxon>
    </lineage>
</organism>
<dbReference type="Proteomes" id="UP000289152">
    <property type="component" value="Unassembled WGS sequence"/>
</dbReference>
<feature type="signal peptide" evidence="1">
    <location>
        <begin position="1"/>
        <end position="23"/>
    </location>
</feature>
<dbReference type="InParanoid" id="A0A4Q1BW39"/>
<keyword evidence="1" id="KW-0732">Signal</keyword>
<evidence type="ECO:0000256" key="1">
    <source>
        <dbReference type="SAM" id="SignalP"/>
    </source>
</evidence>
<protein>
    <submittedName>
        <fullName evidence="2">Uncharacterized protein</fullName>
    </submittedName>
</protein>
<evidence type="ECO:0000313" key="2">
    <source>
        <dbReference type="EMBL" id="RXK42371.1"/>
    </source>
</evidence>
<dbReference type="AlphaFoldDB" id="A0A4Q1BW39"/>
<dbReference type="EMBL" id="SDIL01000002">
    <property type="protein sequence ID" value="RXK42371.1"/>
    <property type="molecule type" value="Genomic_DNA"/>
</dbReference>
<keyword evidence="3" id="KW-1185">Reference proteome</keyword>
<gene>
    <name evidence="2" type="ORF">M231_00361</name>
</gene>
<name>A0A4Q1BW39_TREME</name>
<proteinExistence type="predicted"/>
<reference evidence="2 3" key="1">
    <citation type="submission" date="2016-06" db="EMBL/GenBank/DDBJ databases">
        <title>Evolution of pathogenesis and genome organization in the Tremellales.</title>
        <authorList>
            <person name="Cuomo C."/>
            <person name="Litvintseva A."/>
            <person name="Heitman J."/>
            <person name="Chen Y."/>
            <person name="Sun S."/>
            <person name="Springer D."/>
            <person name="Dromer F."/>
            <person name="Young S."/>
            <person name="Zeng Q."/>
            <person name="Chapman S."/>
            <person name="Gujja S."/>
            <person name="Saif S."/>
            <person name="Birren B."/>
        </authorList>
    </citation>
    <scope>NUCLEOTIDE SEQUENCE [LARGE SCALE GENOMIC DNA]</scope>
    <source>
        <strain evidence="2 3">ATCC 28783</strain>
    </source>
</reference>
<feature type="chain" id="PRO_5020769735" evidence="1">
    <location>
        <begin position="24"/>
        <end position="259"/>
    </location>
</feature>
<dbReference type="VEuPathDB" id="FungiDB:TREMEDRAFT_63491"/>
<accession>A0A4Q1BW39</accession>
<comment type="caution">
    <text evidence="2">The sequence shown here is derived from an EMBL/GenBank/DDBJ whole genome shotgun (WGS) entry which is preliminary data.</text>
</comment>